<dbReference type="InterPro" id="IPR011042">
    <property type="entry name" value="6-blade_b-propeller_TolB-like"/>
</dbReference>
<dbReference type="GO" id="GO:0000209">
    <property type="term" value="P:protein polyubiquitination"/>
    <property type="evidence" value="ECO:0007669"/>
    <property type="project" value="TreeGrafter"/>
</dbReference>
<evidence type="ECO:0000256" key="1">
    <source>
        <dbReference type="ARBA" id="ARBA00022737"/>
    </source>
</evidence>
<dbReference type="EMBL" id="CALNXJ010000056">
    <property type="protein sequence ID" value="CAH3154588.1"/>
    <property type="molecule type" value="Genomic_DNA"/>
</dbReference>
<dbReference type="InterPro" id="IPR001258">
    <property type="entry name" value="NHL_repeat"/>
</dbReference>
<dbReference type="Proteomes" id="UP001159428">
    <property type="component" value="Unassembled WGS sequence"/>
</dbReference>
<dbReference type="PROSITE" id="PS51125">
    <property type="entry name" value="NHL"/>
    <property type="match status" value="1"/>
</dbReference>
<dbReference type="InterPro" id="IPR050952">
    <property type="entry name" value="TRIM-NHL_E3_ligases"/>
</dbReference>
<gene>
    <name evidence="4" type="ORF">PMEA_00027617</name>
</gene>
<feature type="coiled-coil region" evidence="3">
    <location>
        <begin position="116"/>
        <end position="143"/>
    </location>
</feature>
<keyword evidence="1" id="KW-0677">Repeat</keyword>
<keyword evidence="3" id="KW-0175">Coiled coil</keyword>
<feature type="repeat" description="NHL" evidence="2">
    <location>
        <begin position="454"/>
        <end position="495"/>
    </location>
</feature>
<name>A0AAU9XQE1_9CNID</name>
<accession>A0AAU9XQE1</accession>
<keyword evidence="5" id="KW-1185">Reference proteome</keyword>
<sequence>MSSIITTLFKATLGLLVNKGRDKAAEILKDGDVTDQRFHSLIVREIDDIKSKLDALSRKDLEASISFFEEGIALLYEVFDIVKSRNERGAAAAQAACDEAFSLVEGIRRLELTGLDESATRKLSTAKERFKDARREATRAYKNEGLKTSDRILAMKYRVMATILETQLFRVLPVLRLSAMSSIVTALFKVTIGLLVNKGRDKAAEILKDGDVTDQRFHSLIVREIDDIKSKLDALSRKDLEASISFFEEGIALLYEVFDIVKSRNERGAATAQAACDGAFSLVEGITRLELTGLDESATRKLSTAKKRFEDARREATRAFKNEGLKTSDRILAMKYRVMATILETVDNPADAVAPCRVCVKELNSLSAVQNSLDVQLKTGIQKVRGLFGKEERREIIWNVCHVNRVIFDIALALGRLDFCPSVDIGENRVIPLCDVRVRDVLLKHDKEYCCLPLRSFGQEGEEEHKLEEPMGIATNSSGQFIVTDLHYVKVFDNSGKFVKQSSLSDEVNTTYAHEVATDMSDNIFVLTRLEKPGREESYWVYKLTKTADLYHKFRLRGGGWYNGLSVSDKGKVVTLRDCESVEEYNTDGEFVRSFGKGIIRFAEAVIVTNDGRALVADAADDCVHIFGESGDYLDKFKLQRIDYDYKRITFHRAGEQVVVAGIRVGKLLQVEIYSKDGEFVYCEEIAIGGICFVRGITMTTKGRVACVKDKVLIF</sequence>
<evidence type="ECO:0000256" key="2">
    <source>
        <dbReference type="PROSITE-ProRule" id="PRU00504"/>
    </source>
</evidence>
<reference evidence="4 5" key="1">
    <citation type="submission" date="2022-05" db="EMBL/GenBank/DDBJ databases">
        <authorList>
            <consortium name="Genoscope - CEA"/>
            <person name="William W."/>
        </authorList>
    </citation>
    <scope>NUCLEOTIDE SEQUENCE [LARGE SCALE GENOMIC DNA]</scope>
</reference>
<organism evidence="4 5">
    <name type="scientific">Pocillopora meandrina</name>
    <dbReference type="NCBI Taxonomy" id="46732"/>
    <lineage>
        <taxon>Eukaryota</taxon>
        <taxon>Metazoa</taxon>
        <taxon>Cnidaria</taxon>
        <taxon>Anthozoa</taxon>
        <taxon>Hexacorallia</taxon>
        <taxon>Scleractinia</taxon>
        <taxon>Astrocoeniina</taxon>
        <taxon>Pocilloporidae</taxon>
        <taxon>Pocillopora</taxon>
    </lineage>
</organism>
<evidence type="ECO:0000256" key="3">
    <source>
        <dbReference type="SAM" id="Coils"/>
    </source>
</evidence>
<dbReference type="AlphaFoldDB" id="A0AAU9XQE1"/>
<protein>
    <submittedName>
        <fullName evidence="4">Uncharacterized protein</fullName>
    </submittedName>
</protein>
<dbReference type="PANTHER" id="PTHR24104:SF50">
    <property type="entry name" value="SMP-30_GLUCONOLACTONASE_LRE-LIKE REGION DOMAIN-CONTAINING PROTEIN"/>
    <property type="match status" value="1"/>
</dbReference>
<dbReference type="SUPFAM" id="SSF63829">
    <property type="entry name" value="Calcium-dependent phosphotriesterase"/>
    <property type="match status" value="1"/>
</dbReference>
<dbReference type="GO" id="GO:0043161">
    <property type="term" value="P:proteasome-mediated ubiquitin-dependent protein catabolic process"/>
    <property type="evidence" value="ECO:0007669"/>
    <property type="project" value="TreeGrafter"/>
</dbReference>
<evidence type="ECO:0000313" key="5">
    <source>
        <dbReference type="Proteomes" id="UP001159428"/>
    </source>
</evidence>
<dbReference type="PANTHER" id="PTHR24104">
    <property type="entry name" value="E3 UBIQUITIN-PROTEIN LIGASE NHLRC1-RELATED"/>
    <property type="match status" value="1"/>
</dbReference>
<proteinExistence type="predicted"/>
<evidence type="ECO:0000313" key="4">
    <source>
        <dbReference type="EMBL" id="CAH3154588.1"/>
    </source>
</evidence>
<comment type="caution">
    <text evidence="4">The sequence shown here is derived from an EMBL/GenBank/DDBJ whole genome shotgun (WGS) entry which is preliminary data.</text>
</comment>
<dbReference type="Gene3D" id="2.120.10.30">
    <property type="entry name" value="TolB, C-terminal domain"/>
    <property type="match status" value="1"/>
</dbReference>
<dbReference type="GO" id="GO:0061630">
    <property type="term" value="F:ubiquitin protein ligase activity"/>
    <property type="evidence" value="ECO:0007669"/>
    <property type="project" value="TreeGrafter"/>
</dbReference>